<accession>A0A131MAU2</accession>
<evidence type="ECO:0000313" key="4">
    <source>
        <dbReference type="WormBase" id="F33D11.16b"/>
    </source>
</evidence>
<dbReference type="Proteomes" id="UP000001940">
    <property type="component" value="Chromosome I"/>
</dbReference>
<dbReference type="AGR" id="WB:WBGene00269382"/>
<dbReference type="AlphaFoldDB" id="A0A131MAU2"/>
<evidence type="ECO:0000313" key="3">
    <source>
        <dbReference type="Proteomes" id="UP000001940"/>
    </source>
</evidence>
<sequence length="39" mass="4603">MLDSRDYGSWRNGTTPSPSTNNKSPPVFQNEKKRVHWRK</sequence>
<dbReference type="EMBL" id="BX284601">
    <property type="protein sequence ID" value="CZR14434.1"/>
    <property type="molecule type" value="Genomic_DNA"/>
</dbReference>
<dbReference type="CTD" id="27219615"/>
<feature type="compositionally biased region" description="Low complexity" evidence="1">
    <location>
        <begin position="12"/>
        <end position="26"/>
    </location>
</feature>
<dbReference type="Bgee" id="WBGene00269382">
    <property type="expression patterns" value="Expressed in larva and 3 other cell types or tissues"/>
</dbReference>
<dbReference type="SMR" id="A0A131MAU2"/>
<name>A0A131MAU2_CAEEL</name>
<gene>
    <name evidence="2" type="ORF">CELE_F33D11.16</name>
    <name evidence="2 4" type="ORF">F33D11.16</name>
</gene>
<proteinExistence type="predicted"/>
<dbReference type="GeneID" id="27219615"/>
<protein>
    <submittedName>
        <fullName evidence="2">Uncharacterized protein</fullName>
    </submittedName>
</protein>
<keyword evidence="3" id="KW-1185">Reference proteome</keyword>
<evidence type="ECO:0000313" key="2">
    <source>
        <dbReference type="EMBL" id="CZR14434.1"/>
    </source>
</evidence>
<dbReference type="WormBase" id="F33D11.16b">
    <property type="protein sequence ID" value="CE51477"/>
    <property type="gene ID" value="WBGene00269382"/>
</dbReference>
<reference evidence="2 3" key="1">
    <citation type="journal article" date="1998" name="Science">
        <title>Genome sequence of the nematode C. elegans: a platform for investigating biology.</title>
        <authorList>
            <consortium name="The C. elegans sequencing consortium"/>
            <person name="Sulson J.E."/>
            <person name="Waterston R."/>
        </authorList>
    </citation>
    <scope>NUCLEOTIDE SEQUENCE [LARGE SCALE GENOMIC DNA]</scope>
    <source>
        <strain evidence="2 3">Bristol N2</strain>
    </source>
</reference>
<organism evidence="2 3">
    <name type="scientific">Caenorhabditis elegans</name>
    <dbReference type="NCBI Taxonomy" id="6239"/>
    <lineage>
        <taxon>Eukaryota</taxon>
        <taxon>Metazoa</taxon>
        <taxon>Ecdysozoa</taxon>
        <taxon>Nematoda</taxon>
        <taxon>Chromadorea</taxon>
        <taxon>Rhabditida</taxon>
        <taxon>Rhabditina</taxon>
        <taxon>Rhabditomorpha</taxon>
        <taxon>Rhabditoidea</taxon>
        <taxon>Rhabditidae</taxon>
        <taxon>Peloderinae</taxon>
        <taxon>Caenorhabditis</taxon>
    </lineage>
</organism>
<dbReference type="RefSeq" id="NP_001309521.1">
    <property type="nucleotide sequence ID" value="NM_001322675.1"/>
</dbReference>
<evidence type="ECO:0000256" key="1">
    <source>
        <dbReference type="SAM" id="MobiDB-lite"/>
    </source>
</evidence>
<feature type="region of interest" description="Disordered" evidence="1">
    <location>
        <begin position="1"/>
        <end position="39"/>
    </location>
</feature>
<dbReference type="ExpressionAtlas" id="A0A131MAU2">
    <property type="expression patterns" value="baseline"/>
</dbReference>